<gene>
    <name evidence="6" type="ORF">ERS137939_03108</name>
</gene>
<accession>A0A9P1PX40</accession>
<protein>
    <submittedName>
        <fullName evidence="6">Poly(3-hydroxybutyrate) depolymerase</fullName>
    </submittedName>
</protein>
<dbReference type="SUPFAM" id="SSF53474">
    <property type="entry name" value="alpha/beta-Hydrolases"/>
    <property type="match status" value="1"/>
</dbReference>
<evidence type="ECO:0000256" key="3">
    <source>
        <dbReference type="SAM" id="MobiDB-lite"/>
    </source>
</evidence>
<evidence type="ECO:0000256" key="4">
    <source>
        <dbReference type="SAM" id="SignalP"/>
    </source>
</evidence>
<dbReference type="EMBL" id="CPZF01000008">
    <property type="protein sequence ID" value="CNG05174.1"/>
    <property type="molecule type" value="Genomic_DNA"/>
</dbReference>
<dbReference type="Pfam" id="PF18435">
    <property type="entry name" value="EstA_Ig_like"/>
    <property type="match status" value="1"/>
</dbReference>
<dbReference type="Gene3D" id="3.40.50.1820">
    <property type="entry name" value="alpha/beta hydrolase"/>
    <property type="match status" value="1"/>
</dbReference>
<dbReference type="GO" id="GO:0016787">
    <property type="term" value="F:hydrolase activity"/>
    <property type="evidence" value="ECO:0007669"/>
    <property type="project" value="UniProtKB-KW"/>
</dbReference>
<dbReference type="InterPro" id="IPR006311">
    <property type="entry name" value="TAT_signal"/>
</dbReference>
<dbReference type="KEGG" id="yef:FORC2_2049"/>
<dbReference type="InterPro" id="IPR050955">
    <property type="entry name" value="Plant_Biomass_Hydrol_Est"/>
</dbReference>
<evidence type="ECO:0000313" key="6">
    <source>
        <dbReference type="EMBL" id="CNG05174.1"/>
    </source>
</evidence>
<dbReference type="PANTHER" id="PTHR43037">
    <property type="entry name" value="UNNAMED PRODUCT-RELATED"/>
    <property type="match status" value="1"/>
</dbReference>
<evidence type="ECO:0000313" key="7">
    <source>
        <dbReference type="Proteomes" id="UP000041356"/>
    </source>
</evidence>
<keyword evidence="1 4" id="KW-0732">Signal</keyword>
<dbReference type="InterPro" id="IPR041172">
    <property type="entry name" value="EstA_Ig-like_N"/>
</dbReference>
<keyword evidence="2" id="KW-0378">Hydrolase</keyword>
<dbReference type="PROSITE" id="PS51318">
    <property type="entry name" value="TAT"/>
    <property type="match status" value="1"/>
</dbReference>
<feature type="chain" id="PRO_5040330427" evidence="4">
    <location>
        <begin position="27"/>
        <end position="453"/>
    </location>
</feature>
<feature type="domain" description="Esterase Ig-like N-terminal" evidence="5">
    <location>
        <begin position="44"/>
        <end position="171"/>
    </location>
</feature>
<dbReference type="GO" id="GO:0005576">
    <property type="term" value="C:extracellular region"/>
    <property type="evidence" value="ECO:0007669"/>
    <property type="project" value="InterPro"/>
</dbReference>
<feature type="signal peptide" evidence="4">
    <location>
        <begin position="1"/>
        <end position="26"/>
    </location>
</feature>
<sequence>MKTRREFLTMVAGLGIVLKFSAPVFAASANKTSANQQPTVVDGTAITQVYGDGVRLTGVAVQYNQPVNGKELKPTDFTVEGRTVTDVFTSHSADPADKAPSGEYVIIALSPEDKNAALAEKLPQPKKDKSENPGQGGPGKAGDIPVYDTVYPAAAASFTQLSELHTVSGQAILPKEKELATDKVKNLIVDDFKQLEYRDPKTGKTLKYNLYVPAGYTQEHAWPLVLFMHDAGATSDVTQTTLFQGLGAISWASPEDQAQRPCFILAPQYAEIIADDNSQTSDMLDTTIDLINALCQQYNIDRKRLYVTGQSGGCMMSIAMNIKYPDLFAASLLVAGQWDPALVKSLAGQKLWIIVSQDDDKAWPGQNAIIDVLKKEGAKVAEAVWDGTWDAEQFRRAFEKIDAENASINYITFRTGTVVPTGESMAGASGHRNTWRVAYNIEPVREWIFRQHK</sequence>
<dbReference type="InterPro" id="IPR010126">
    <property type="entry name" value="Esterase_phb"/>
</dbReference>
<comment type="caution">
    <text evidence="6">The sequence shown here is derived from an EMBL/GenBank/DDBJ whole genome shotgun (WGS) entry which is preliminary data.</text>
</comment>
<dbReference type="RefSeq" id="WP_046694988.1">
    <property type="nucleotide sequence ID" value="NZ_CHYV01000002.1"/>
</dbReference>
<feature type="region of interest" description="Disordered" evidence="3">
    <location>
        <begin position="122"/>
        <end position="143"/>
    </location>
</feature>
<evidence type="ECO:0000256" key="2">
    <source>
        <dbReference type="ARBA" id="ARBA00022801"/>
    </source>
</evidence>
<dbReference type="Gene3D" id="2.60.40.2180">
    <property type="match status" value="1"/>
</dbReference>
<dbReference type="Proteomes" id="UP000041356">
    <property type="component" value="Unassembled WGS sequence"/>
</dbReference>
<organism evidence="6 7">
    <name type="scientific">Yersinia enterocolitica</name>
    <dbReference type="NCBI Taxonomy" id="630"/>
    <lineage>
        <taxon>Bacteria</taxon>
        <taxon>Pseudomonadati</taxon>
        <taxon>Pseudomonadota</taxon>
        <taxon>Gammaproteobacteria</taxon>
        <taxon>Enterobacterales</taxon>
        <taxon>Yersiniaceae</taxon>
        <taxon>Yersinia</taxon>
    </lineage>
</organism>
<reference evidence="6 7" key="1">
    <citation type="submission" date="2015-03" db="EMBL/GenBank/DDBJ databases">
        <authorList>
            <consortium name="Pathogen Informatics"/>
            <person name="Murphy D."/>
        </authorList>
    </citation>
    <scope>NUCLEOTIDE SEQUENCE [LARGE SCALE GENOMIC DNA]</scope>
    <source>
        <strain evidence="6 7">IP27818</strain>
    </source>
</reference>
<name>A0A9P1PX40_YEREN</name>
<dbReference type="Pfam" id="PF10503">
    <property type="entry name" value="Esterase_PHB"/>
    <property type="match status" value="1"/>
</dbReference>
<dbReference type="AlphaFoldDB" id="A0A9P1PX40"/>
<dbReference type="InterPro" id="IPR029058">
    <property type="entry name" value="AB_hydrolase_fold"/>
</dbReference>
<proteinExistence type="predicted"/>
<evidence type="ECO:0000256" key="1">
    <source>
        <dbReference type="ARBA" id="ARBA00022729"/>
    </source>
</evidence>
<evidence type="ECO:0000259" key="5">
    <source>
        <dbReference type="Pfam" id="PF18435"/>
    </source>
</evidence>
<dbReference type="PANTHER" id="PTHR43037:SF1">
    <property type="entry name" value="BLL1128 PROTEIN"/>
    <property type="match status" value="1"/>
</dbReference>